<dbReference type="Gene3D" id="3.30.420.40">
    <property type="match status" value="2"/>
</dbReference>
<dbReference type="Pfam" id="PF18282">
    <property type="entry name" value="RAP80_UIM"/>
    <property type="match status" value="1"/>
</dbReference>
<evidence type="ECO:0000313" key="20">
    <source>
        <dbReference type="Proteomes" id="UP000269221"/>
    </source>
</evidence>
<keyword evidence="9" id="KW-0324">Glycolysis</keyword>
<feature type="domain" description="RAP80 N-terminal" evidence="18">
    <location>
        <begin position="74"/>
        <end position="129"/>
    </location>
</feature>
<evidence type="ECO:0000256" key="11">
    <source>
        <dbReference type="ARBA" id="ARBA00047905"/>
    </source>
</evidence>
<evidence type="ECO:0000256" key="8">
    <source>
        <dbReference type="ARBA" id="ARBA00022840"/>
    </source>
</evidence>
<dbReference type="FunFam" id="3.40.367.20:FF:000005">
    <property type="entry name" value="Phosphotransferase"/>
    <property type="match status" value="1"/>
</dbReference>
<feature type="region of interest" description="Disordered" evidence="15">
    <location>
        <begin position="210"/>
        <end position="252"/>
    </location>
</feature>
<feature type="compositionally biased region" description="Polar residues" evidence="15">
    <location>
        <begin position="119"/>
        <end position="135"/>
    </location>
</feature>
<feature type="compositionally biased region" description="Acidic residues" evidence="15">
    <location>
        <begin position="457"/>
        <end position="467"/>
    </location>
</feature>
<dbReference type="Pfam" id="PF03727">
    <property type="entry name" value="Hexokinase_2"/>
    <property type="match status" value="2"/>
</dbReference>
<comment type="catalytic activity">
    <reaction evidence="10">
        <text>a D-hexose + ATP = a D-hexose 6-phosphate + ADP + H(+)</text>
        <dbReference type="Rhea" id="RHEA:22740"/>
        <dbReference type="ChEBI" id="CHEBI:4194"/>
        <dbReference type="ChEBI" id="CHEBI:15378"/>
        <dbReference type="ChEBI" id="CHEBI:30616"/>
        <dbReference type="ChEBI" id="CHEBI:229467"/>
        <dbReference type="ChEBI" id="CHEBI:456216"/>
        <dbReference type="EC" id="2.7.1.1"/>
    </reaction>
    <physiologicalReaction direction="left-to-right" evidence="10">
        <dbReference type="Rhea" id="RHEA:22741"/>
    </physiologicalReaction>
</comment>
<dbReference type="Gene3D" id="6.10.250.1800">
    <property type="match status" value="1"/>
</dbReference>
<dbReference type="InterPro" id="IPR022673">
    <property type="entry name" value="Hexokinase_C"/>
</dbReference>
<dbReference type="GO" id="GO:0006096">
    <property type="term" value="P:glycolytic process"/>
    <property type="evidence" value="ECO:0007669"/>
    <property type="project" value="UniProtKB-UniPathway"/>
</dbReference>
<dbReference type="Pfam" id="PF00349">
    <property type="entry name" value="Hexokinase_1"/>
    <property type="match status" value="2"/>
</dbReference>
<feature type="compositionally biased region" description="Basic and acidic residues" evidence="15">
    <location>
        <begin position="7"/>
        <end position="17"/>
    </location>
</feature>
<feature type="region of interest" description="Disordered" evidence="15">
    <location>
        <begin position="1"/>
        <end position="32"/>
    </location>
</feature>
<keyword evidence="6" id="KW-0547">Nucleotide-binding</keyword>
<dbReference type="GO" id="GO:0019158">
    <property type="term" value="F:mannokinase activity"/>
    <property type="evidence" value="ECO:0007669"/>
    <property type="project" value="TreeGrafter"/>
</dbReference>
<feature type="domain" description="Hexokinase C-terminal" evidence="17">
    <location>
        <begin position="1296"/>
        <end position="1530"/>
    </location>
</feature>
<comment type="pathway">
    <text evidence="2">Carbohydrate metabolism; hexose metabolism.</text>
</comment>
<evidence type="ECO:0000313" key="19">
    <source>
        <dbReference type="EMBL" id="RMB96636.1"/>
    </source>
</evidence>
<accession>A0A3M0JP77</accession>
<dbReference type="GO" id="GO:0006006">
    <property type="term" value="P:glucose metabolic process"/>
    <property type="evidence" value="ECO:0007669"/>
    <property type="project" value="TreeGrafter"/>
</dbReference>
<evidence type="ECO:0000256" key="13">
    <source>
        <dbReference type="ARBA" id="ARBA00050361"/>
    </source>
</evidence>
<evidence type="ECO:0000256" key="9">
    <source>
        <dbReference type="ARBA" id="ARBA00023152"/>
    </source>
</evidence>
<dbReference type="UniPathway" id="UPA00242"/>
<comment type="catalytic activity">
    <reaction evidence="11">
        <text>D-fructose + ATP = D-fructose 6-phosphate + ADP + H(+)</text>
        <dbReference type="Rhea" id="RHEA:16125"/>
        <dbReference type="ChEBI" id="CHEBI:15378"/>
        <dbReference type="ChEBI" id="CHEBI:30616"/>
        <dbReference type="ChEBI" id="CHEBI:37721"/>
        <dbReference type="ChEBI" id="CHEBI:61527"/>
        <dbReference type="ChEBI" id="CHEBI:456216"/>
        <dbReference type="EC" id="2.7.1.1"/>
    </reaction>
    <physiologicalReaction direction="left-to-right" evidence="11">
        <dbReference type="Rhea" id="RHEA:16126"/>
    </physiologicalReaction>
</comment>
<dbReference type="FunFam" id="3.30.420.40:FF:000805">
    <property type="entry name" value="Hexokinase-2"/>
    <property type="match status" value="1"/>
</dbReference>
<evidence type="ECO:0000256" key="6">
    <source>
        <dbReference type="ARBA" id="ARBA00022741"/>
    </source>
</evidence>
<evidence type="ECO:0000256" key="7">
    <source>
        <dbReference type="ARBA" id="ARBA00022777"/>
    </source>
</evidence>
<dbReference type="InterPro" id="IPR003903">
    <property type="entry name" value="UIM_dom"/>
</dbReference>
<evidence type="ECO:0000259" key="18">
    <source>
        <dbReference type="Pfam" id="PF18282"/>
    </source>
</evidence>
<feature type="compositionally biased region" description="Basic and acidic residues" evidence="15">
    <location>
        <begin position="314"/>
        <end position="323"/>
    </location>
</feature>
<dbReference type="STRING" id="333673.A0A3M0JP77"/>
<dbReference type="GO" id="GO:0008865">
    <property type="term" value="F:fructokinase activity"/>
    <property type="evidence" value="ECO:0007669"/>
    <property type="project" value="TreeGrafter"/>
</dbReference>
<feature type="domain" description="Hexokinase N-terminal" evidence="16">
    <location>
        <begin position="608"/>
        <end position="844"/>
    </location>
</feature>
<comment type="pathway">
    <text evidence="1">Carbohydrate degradation; glycolysis; D-glyceraldehyde 3-phosphate and glycerone phosphate from D-glucose: step 1/4.</text>
</comment>
<evidence type="ECO:0000256" key="15">
    <source>
        <dbReference type="SAM" id="MobiDB-lite"/>
    </source>
</evidence>
<dbReference type="GO" id="GO:0005524">
    <property type="term" value="F:ATP binding"/>
    <property type="evidence" value="ECO:0007669"/>
    <property type="project" value="UniProtKB-KW"/>
</dbReference>
<dbReference type="GO" id="GO:0005739">
    <property type="term" value="C:mitochondrion"/>
    <property type="evidence" value="ECO:0007669"/>
    <property type="project" value="TreeGrafter"/>
</dbReference>
<comment type="caution">
    <text evidence="19">The sequence shown here is derived from an EMBL/GenBank/DDBJ whole genome shotgun (WGS) entry which is preliminary data.</text>
</comment>
<comment type="similarity">
    <text evidence="3">Belongs to the hexokinase family.</text>
</comment>
<dbReference type="FunFam" id="3.30.420.40:FF:000095">
    <property type="entry name" value="Phosphotransferase"/>
    <property type="match status" value="1"/>
</dbReference>
<evidence type="ECO:0000256" key="14">
    <source>
        <dbReference type="ARBA" id="ARBA00059457"/>
    </source>
</evidence>
<sequence>MPRRKKPAEGLESRGQDGEEEEEEKRSPANAKKKRSFVDAFIIISDSDGEQESKEESGLQKKRTKQLDRTKVAAKRKIAQMTEEEQFALALKMSEQEARQVNCQEEEEEELLRKAIAESLSSCQPSDSSTATPQLSVEALDSQGQSQPAEKEGSEILGGLAFCPDTPPSDCSSHSQSSRADGNGQMDVARSPLVVLRRLSQEIVESSLVSSIIVSPGKGQPVTRSSEKSSSPAKSDSSNMLPSTLGEDFMSLSPTFGKVASGGSWRLTPRRLFTSPSSSSEAAGHEPKEQLLPCTGRSVGEAGTGSSATPWKSRTMEQCDSPRRSGGGAGTKHSSQPGHAAKVCVSTERAEQNEGSGSTPDLCMLTAVEEKHKQEEARDTVHYYWGIPFCPKGVDPNQYTKVILCQLEVYQKSLKQAQRQLLHKKEFGNPVVPSSSLSQNELGKGEEISRENGVADGTEDGDTEGQESENITWLHPSKRREAESPGHSMEEEKNSTSDDEPTTSYCQVGGDEDAGRTVSECSPAAAARVSCPLCDHGFPADEIEVHAMYCNGTAGPEPGEDSPVLTRRQREARSKAASGESNPPSLDIDKISMSYVNQRHDSSHTTPIQRALRSLSIPLERLHIMKGHMMQDMCKGLSRQTHAQAKVRMLPTYICSTPNGTEKGNFLVVELCQSQVRTLLVTLYGDGNMSPNMVYKVFELPEGIMQGEGEALFDFIAQCLSQFLAESFSSDASKSEERLPLGFVFPFSCRQTQLDKAELLSWSKGFSCSGVVGKDVVQLLQSAINKQEVGANGGGSANGTAATGNNWLSSWRGWKPSEFTPAQFCHVDVVALMNDTVGTMMTCSMEGKPCEVAMVADKGSNCCFMAEAYLVETADETSGRMCVNTEWGCFGDDGILNDVFTPYDECVDKESSNPGEKRFEKMVGTLYLGEIVRHALIALAAEKAIFTETNAAVLKEKGVFTIQHVLDIVNKEDGTTDVKRILKVLGLQANERDCGRVQQICRAVLGRAATLHATGLAAILSYMCQTRDVETLMVNVGMEGELYKGYPRFAEILMSVSRLLSPECLATLLPARDGSGRGAAMVTAVALRLAAQRREVNEVLAPLRLSRADLEKVQALMRQEMERGLCKETNASASVRMLPTYVTHTPDGTERGDFLALDLGGTNFRVLVVHVTEEGISMASEIYVIPAAIMQGTGEALFDHIIDCIIDFQRKQKLVTDKLPLGFTFSFPCQQMGLDKALLLTWTKGFSASGCVGQDVVQLLREAARRKQHLGMQVVALVNDTVGTMMACGYDDPKCEIGLIVGTGTNACYMEEMRNVGTVEGDQGRMCINMEWGAFGDNGCLDHIFTHFDKVVDETTINPGKQRFEKLISGMYLGEIVRQVLMVMTEKQLLFQGKLSPKLQTRNIFKTKFLSTIEVNGLALRQIRVILNELELDASFEDSVLLREVCQTVSLRAAQLCAAGLAAVVEKMRENRGLDQLSVTVGVDGTLYKLHPCFSNNLQKTLKDLAPNCNVTFLLSEDGSGKGAALVAAVASRAANAME</sequence>
<dbReference type="GO" id="GO:0005829">
    <property type="term" value="C:cytosol"/>
    <property type="evidence" value="ECO:0007669"/>
    <property type="project" value="TreeGrafter"/>
</dbReference>
<keyword evidence="8" id="KW-0067">ATP-binding</keyword>
<dbReference type="PRINTS" id="PR00475">
    <property type="entry name" value="HEXOKINASE"/>
</dbReference>
<evidence type="ECO:0000256" key="4">
    <source>
        <dbReference type="ARBA" id="ARBA00012324"/>
    </source>
</evidence>
<dbReference type="UniPathway" id="UPA00109">
    <property type="reaction ID" value="UER00180"/>
</dbReference>
<gene>
    <name evidence="19" type="ORF">DUI87_26701</name>
</gene>
<dbReference type="FunFam" id="3.40.367.20:FF:000001">
    <property type="entry name" value="Hexokinase 1"/>
    <property type="match status" value="1"/>
</dbReference>
<dbReference type="GO" id="GO:0004340">
    <property type="term" value="F:glucokinase activity"/>
    <property type="evidence" value="ECO:0007669"/>
    <property type="project" value="TreeGrafter"/>
</dbReference>
<evidence type="ECO:0000256" key="5">
    <source>
        <dbReference type="ARBA" id="ARBA00022679"/>
    </source>
</evidence>
<feature type="region of interest" description="Disordered" evidence="15">
    <location>
        <begin position="554"/>
        <end position="588"/>
    </location>
</feature>
<protein>
    <recommendedName>
        <fullName evidence="4">hexokinase</fullName>
        <ecNumber evidence="4">2.7.1.1</ecNumber>
    </recommendedName>
</protein>
<dbReference type="CDD" id="cd20912">
    <property type="entry name" value="AIR_RAP80-like"/>
    <property type="match status" value="1"/>
</dbReference>
<dbReference type="InterPro" id="IPR040714">
    <property type="entry name" value="RAP80_UIM"/>
</dbReference>
<feature type="compositionally biased region" description="Polar residues" evidence="15">
    <location>
        <begin position="304"/>
        <end position="313"/>
    </location>
</feature>
<dbReference type="PANTHER" id="PTHR19443:SF1">
    <property type="entry name" value="HEXOKINASE-3"/>
    <property type="match status" value="1"/>
</dbReference>
<name>A0A3M0JP77_HIRRU</name>
<dbReference type="Gene3D" id="3.40.367.20">
    <property type="match status" value="2"/>
</dbReference>
<dbReference type="EC" id="2.7.1.1" evidence="4"/>
<comment type="catalytic activity">
    <reaction evidence="13">
        <text>D-mannose + ATP = D-mannose 6-phosphate + ADP + H(+)</text>
        <dbReference type="Rhea" id="RHEA:11028"/>
        <dbReference type="ChEBI" id="CHEBI:4208"/>
        <dbReference type="ChEBI" id="CHEBI:15378"/>
        <dbReference type="ChEBI" id="CHEBI:30616"/>
        <dbReference type="ChEBI" id="CHEBI:58735"/>
        <dbReference type="ChEBI" id="CHEBI:456216"/>
        <dbReference type="EC" id="2.7.1.1"/>
    </reaction>
    <physiologicalReaction direction="left-to-right" evidence="13">
        <dbReference type="Rhea" id="RHEA:11029"/>
    </physiologicalReaction>
</comment>
<dbReference type="GO" id="GO:0005536">
    <property type="term" value="F:D-glucose binding"/>
    <property type="evidence" value="ECO:0007669"/>
    <property type="project" value="InterPro"/>
</dbReference>
<feature type="compositionally biased region" description="Basic and acidic residues" evidence="15">
    <location>
        <begin position="479"/>
        <end position="496"/>
    </location>
</feature>
<evidence type="ECO:0000256" key="12">
    <source>
        <dbReference type="ARBA" id="ARBA00048160"/>
    </source>
</evidence>
<feature type="region of interest" description="Disordered" evidence="15">
    <location>
        <begin position="428"/>
        <end position="511"/>
    </location>
</feature>
<dbReference type="PROSITE" id="PS50330">
    <property type="entry name" value="UIM"/>
    <property type="match status" value="1"/>
</dbReference>
<evidence type="ECO:0000256" key="10">
    <source>
        <dbReference type="ARBA" id="ARBA00044613"/>
    </source>
</evidence>
<dbReference type="PROSITE" id="PS00378">
    <property type="entry name" value="HEXOKINASE_1"/>
    <property type="match status" value="1"/>
</dbReference>
<dbReference type="OrthoDB" id="419537at2759"/>
<evidence type="ECO:0000256" key="3">
    <source>
        <dbReference type="ARBA" id="ARBA00009225"/>
    </source>
</evidence>
<feature type="region of interest" description="Disordered" evidence="15">
    <location>
        <begin position="44"/>
        <end position="71"/>
    </location>
</feature>
<comment type="function">
    <text evidence="14">Catalyzes the phosphorylation of various hexoses to hexose 6-phosphate.</text>
</comment>
<feature type="compositionally biased region" description="Basic and acidic residues" evidence="15">
    <location>
        <begin position="51"/>
        <end position="71"/>
    </location>
</feature>
<dbReference type="InterPro" id="IPR043129">
    <property type="entry name" value="ATPase_NBD"/>
</dbReference>
<evidence type="ECO:0000256" key="1">
    <source>
        <dbReference type="ARBA" id="ARBA00004888"/>
    </source>
</evidence>
<feature type="domain" description="Hexokinase N-terminal" evidence="16">
    <location>
        <begin position="1096"/>
        <end position="1290"/>
    </location>
</feature>
<dbReference type="SMART" id="SM00726">
    <property type="entry name" value="UIM"/>
    <property type="match status" value="2"/>
</dbReference>
<keyword evidence="20" id="KW-1185">Reference proteome</keyword>
<feature type="domain" description="Hexokinase C-terminal" evidence="17">
    <location>
        <begin position="852"/>
        <end position="1085"/>
    </location>
</feature>
<dbReference type="Proteomes" id="UP000269221">
    <property type="component" value="Unassembled WGS sequence"/>
</dbReference>
<feature type="region of interest" description="Disordered" evidence="15">
    <location>
        <begin position="116"/>
        <end position="187"/>
    </location>
</feature>
<organism evidence="19 20">
    <name type="scientific">Hirundo rustica rustica</name>
    <dbReference type="NCBI Taxonomy" id="333673"/>
    <lineage>
        <taxon>Eukaryota</taxon>
        <taxon>Metazoa</taxon>
        <taxon>Chordata</taxon>
        <taxon>Craniata</taxon>
        <taxon>Vertebrata</taxon>
        <taxon>Euteleostomi</taxon>
        <taxon>Archelosauria</taxon>
        <taxon>Archosauria</taxon>
        <taxon>Dinosauria</taxon>
        <taxon>Saurischia</taxon>
        <taxon>Theropoda</taxon>
        <taxon>Coelurosauria</taxon>
        <taxon>Aves</taxon>
        <taxon>Neognathae</taxon>
        <taxon>Neoaves</taxon>
        <taxon>Telluraves</taxon>
        <taxon>Australaves</taxon>
        <taxon>Passeriformes</taxon>
        <taxon>Sylvioidea</taxon>
        <taxon>Hirundinidae</taxon>
        <taxon>Hirundo</taxon>
    </lineage>
</organism>
<dbReference type="InterPro" id="IPR022672">
    <property type="entry name" value="Hexokinase_N"/>
</dbReference>
<feature type="compositionally biased region" description="Low complexity" evidence="15">
    <location>
        <begin position="169"/>
        <end position="178"/>
    </location>
</feature>
<dbReference type="InterPro" id="IPR019807">
    <property type="entry name" value="Hexokinase_BS"/>
</dbReference>
<dbReference type="SUPFAM" id="SSF53067">
    <property type="entry name" value="Actin-like ATPase domain"/>
    <property type="match status" value="4"/>
</dbReference>
<feature type="region of interest" description="Disordered" evidence="15">
    <location>
        <begin position="268"/>
        <end position="358"/>
    </location>
</feature>
<evidence type="ECO:0000256" key="2">
    <source>
        <dbReference type="ARBA" id="ARBA00005028"/>
    </source>
</evidence>
<reference evidence="19 20" key="1">
    <citation type="submission" date="2018-07" db="EMBL/GenBank/DDBJ databases">
        <title>A high quality draft genome assembly of the barn swallow (H. rustica rustica).</title>
        <authorList>
            <person name="Formenti G."/>
            <person name="Chiara M."/>
            <person name="Poveda L."/>
            <person name="Francoijs K.-J."/>
            <person name="Bonisoli-Alquati A."/>
            <person name="Canova L."/>
            <person name="Gianfranceschi L."/>
            <person name="Horner D.S."/>
            <person name="Saino N."/>
        </authorList>
    </citation>
    <scope>NUCLEOTIDE SEQUENCE [LARGE SCALE GENOMIC DNA]</scope>
    <source>
        <strain evidence="19">Chelidonia</strain>
        <tissue evidence="19">Blood</tissue>
    </source>
</reference>
<comment type="catalytic activity">
    <reaction evidence="12">
        <text>D-glucose + ATP = D-glucose 6-phosphate + ADP + H(+)</text>
        <dbReference type="Rhea" id="RHEA:17825"/>
        <dbReference type="ChEBI" id="CHEBI:4167"/>
        <dbReference type="ChEBI" id="CHEBI:15378"/>
        <dbReference type="ChEBI" id="CHEBI:30616"/>
        <dbReference type="ChEBI" id="CHEBI:61548"/>
        <dbReference type="ChEBI" id="CHEBI:456216"/>
        <dbReference type="EC" id="2.7.1.1"/>
    </reaction>
    <physiologicalReaction direction="left-to-right" evidence="12">
        <dbReference type="Rhea" id="RHEA:17826"/>
    </physiologicalReaction>
</comment>
<keyword evidence="7" id="KW-0418">Kinase</keyword>
<evidence type="ECO:0000259" key="16">
    <source>
        <dbReference type="Pfam" id="PF00349"/>
    </source>
</evidence>
<proteinExistence type="inferred from homology"/>
<evidence type="ECO:0000259" key="17">
    <source>
        <dbReference type="Pfam" id="PF03727"/>
    </source>
</evidence>
<feature type="compositionally biased region" description="Polar residues" evidence="15">
    <location>
        <begin position="432"/>
        <end position="441"/>
    </location>
</feature>
<feature type="compositionally biased region" description="Low complexity" evidence="15">
    <location>
        <begin position="228"/>
        <end position="238"/>
    </location>
</feature>
<dbReference type="PROSITE" id="PS51748">
    <property type="entry name" value="HEXOKINASE_2"/>
    <property type="match status" value="2"/>
</dbReference>
<dbReference type="EMBL" id="QRBI01000172">
    <property type="protein sequence ID" value="RMB96636.1"/>
    <property type="molecule type" value="Genomic_DNA"/>
</dbReference>
<dbReference type="GO" id="GO:0001678">
    <property type="term" value="P:intracellular glucose homeostasis"/>
    <property type="evidence" value="ECO:0007669"/>
    <property type="project" value="InterPro"/>
</dbReference>
<dbReference type="PANTHER" id="PTHR19443">
    <property type="entry name" value="HEXOKINASE"/>
    <property type="match status" value="1"/>
</dbReference>
<keyword evidence="5" id="KW-0808">Transferase</keyword>
<dbReference type="InterPro" id="IPR001312">
    <property type="entry name" value="Hexokinase"/>
</dbReference>